<feature type="binding site" evidence="5">
    <location>
        <position position="348"/>
    </location>
    <ligand>
        <name>substrate</name>
    </ligand>
</feature>
<evidence type="ECO:0000256" key="4">
    <source>
        <dbReference type="PIRSR" id="PIRSR000185-1"/>
    </source>
</evidence>
<feature type="site" description="Important for catalysis" evidence="6">
    <location>
        <position position="144"/>
    </location>
</feature>
<feature type="active site" description="Proton donor" evidence="4">
    <location>
        <position position="104"/>
    </location>
</feature>
<gene>
    <name evidence="9" type="ORF">UT18_C0007G0050</name>
</gene>
<dbReference type="GO" id="GO:0000166">
    <property type="term" value="F:nucleotide binding"/>
    <property type="evidence" value="ECO:0007669"/>
    <property type="project" value="UniProtKB-KW"/>
</dbReference>
<feature type="domain" description="Glutamate/phenylalanine/leucine/valine/L-tryptophan dehydrogenase C-terminal" evidence="8">
    <location>
        <begin position="181"/>
        <end position="412"/>
    </location>
</feature>
<dbReference type="PANTHER" id="PTHR11606">
    <property type="entry name" value="GLUTAMATE DEHYDROGENASE"/>
    <property type="match status" value="1"/>
</dbReference>
<dbReference type="Proteomes" id="UP000034207">
    <property type="component" value="Unassembled WGS sequence"/>
</dbReference>
<dbReference type="PANTHER" id="PTHR11606:SF13">
    <property type="entry name" value="GLUTAMATE DEHYDROGENASE 1, MITOCHONDRIAL"/>
    <property type="match status" value="1"/>
</dbReference>
<comment type="similarity">
    <text evidence="1 3 7">Belongs to the Glu/Leu/Phe/Val dehydrogenases family.</text>
</comment>
<dbReference type="Pfam" id="PF02812">
    <property type="entry name" value="ELFV_dehydrog_N"/>
    <property type="match status" value="1"/>
</dbReference>
<evidence type="ECO:0000256" key="7">
    <source>
        <dbReference type="RuleBase" id="RU004417"/>
    </source>
</evidence>
<evidence type="ECO:0000256" key="1">
    <source>
        <dbReference type="ARBA" id="ARBA00006382"/>
    </source>
</evidence>
<protein>
    <recommendedName>
        <fullName evidence="3">Glutamate dehydrogenase</fullName>
    </recommendedName>
</protein>
<dbReference type="PRINTS" id="PR00082">
    <property type="entry name" value="GLFDHDRGNASE"/>
</dbReference>
<organism evidence="9 10">
    <name type="scientific">candidate division CPR2 bacterium GW2011_GWC2_39_10</name>
    <dbReference type="NCBI Taxonomy" id="1618345"/>
    <lineage>
        <taxon>Bacteria</taxon>
        <taxon>Bacteria division CPR2</taxon>
    </lineage>
</organism>
<dbReference type="InterPro" id="IPR006095">
    <property type="entry name" value="Glu/Leu/Phe/Val/Trp_DH"/>
</dbReference>
<keyword evidence="5" id="KW-0547">Nucleotide-binding</keyword>
<dbReference type="EMBL" id="LBVV01000007">
    <property type="protein sequence ID" value="KKQ94794.1"/>
    <property type="molecule type" value="Genomic_DNA"/>
</dbReference>
<dbReference type="InterPro" id="IPR006096">
    <property type="entry name" value="Glu/Leu/Phe/Val/Trp_DH_C"/>
</dbReference>
<dbReference type="AlphaFoldDB" id="A0A0G0P9J1"/>
<feature type="binding site" evidence="5">
    <location>
        <position position="68"/>
    </location>
    <ligand>
        <name>substrate</name>
    </ligand>
</feature>
<dbReference type="InterPro" id="IPR033922">
    <property type="entry name" value="NAD_bind_Glu_DH"/>
</dbReference>
<name>A0A0G0P9J1_UNCC2</name>
<dbReference type="GO" id="GO:0006538">
    <property type="term" value="P:L-glutamate catabolic process"/>
    <property type="evidence" value="ECO:0007669"/>
    <property type="project" value="TreeGrafter"/>
</dbReference>
<dbReference type="InterPro" id="IPR014362">
    <property type="entry name" value="Glu_DH"/>
</dbReference>
<evidence type="ECO:0000313" key="9">
    <source>
        <dbReference type="EMBL" id="KKQ94794.1"/>
    </source>
</evidence>
<dbReference type="PIRSF" id="PIRSF000185">
    <property type="entry name" value="Glu_DH"/>
    <property type="match status" value="1"/>
</dbReference>
<evidence type="ECO:0000256" key="3">
    <source>
        <dbReference type="PIRNR" id="PIRNR000185"/>
    </source>
</evidence>
<feature type="binding site" evidence="5">
    <location>
        <position position="92"/>
    </location>
    <ligand>
        <name>substrate</name>
    </ligand>
</feature>
<dbReference type="Gene3D" id="3.40.50.720">
    <property type="entry name" value="NAD(P)-binding Rossmann-like Domain"/>
    <property type="match status" value="1"/>
</dbReference>
<evidence type="ECO:0000256" key="6">
    <source>
        <dbReference type="PIRSR" id="PIRSR000185-3"/>
    </source>
</evidence>
<accession>A0A0G0P9J1</accession>
<evidence type="ECO:0000259" key="8">
    <source>
        <dbReference type="SMART" id="SM00839"/>
    </source>
</evidence>
<dbReference type="GO" id="GO:0004352">
    <property type="term" value="F:glutamate dehydrogenase (NAD+) activity"/>
    <property type="evidence" value="ECO:0007669"/>
    <property type="project" value="TreeGrafter"/>
</dbReference>
<evidence type="ECO:0000256" key="5">
    <source>
        <dbReference type="PIRSR" id="PIRSR000185-2"/>
    </source>
</evidence>
<dbReference type="SMART" id="SM00839">
    <property type="entry name" value="ELFV_dehydrog"/>
    <property type="match status" value="1"/>
</dbReference>
<dbReference type="InterPro" id="IPR046346">
    <property type="entry name" value="Aminoacid_DH-like_N_sf"/>
</dbReference>
<dbReference type="SUPFAM" id="SSF53223">
    <property type="entry name" value="Aminoacid dehydrogenase-like, N-terminal domain"/>
    <property type="match status" value="1"/>
</dbReference>
<proteinExistence type="inferred from homology"/>
<sequence length="414" mass="45589">MKNNPLENAMDQLEKASKILQIDREELEILETPKKEIHVQILLKTADGNMKILKGYRVQHNDSRGPFKGGIRFHPKVDLDEIKALSFWMSIKTAVLNIPYGGSKGGIAVNSKELSANEIEKISRAYVRSIFKDIGPDVDIPAPDVYTNPQIMAWMADEYSTIAGQHVPGAFTGKPVEVGGSKGRDTATAQGGIYVLMEAIKKFKFKKPISVAIQGFGNAGANAAKILHFDDEKFKIVAVSDSGGAVYNEKGIDVPFLLSHKKETGAVTDFKDARNLKPEELLELEVDILIPAALEGAITLENAKNVKAKILLELANGPITKEAEDILLGKNILIIPDVLANAGGVTVSYFEWTQNKSGFYLDEEEIQKMLSKKMREAYKDVLDLAEVYKIDLRTAAYVLAISRIVDSQKLKGLF</sequence>
<dbReference type="SUPFAM" id="SSF51735">
    <property type="entry name" value="NAD(P)-binding Rossmann-fold domains"/>
    <property type="match status" value="1"/>
</dbReference>
<evidence type="ECO:0000256" key="2">
    <source>
        <dbReference type="ARBA" id="ARBA00023002"/>
    </source>
</evidence>
<feature type="binding site" evidence="5">
    <location>
        <position position="218"/>
    </location>
    <ligand>
        <name>NAD(+)</name>
        <dbReference type="ChEBI" id="CHEBI:57540"/>
    </ligand>
</feature>
<dbReference type="CDD" id="cd01076">
    <property type="entry name" value="NAD_bind_1_Glu_DH"/>
    <property type="match status" value="1"/>
</dbReference>
<feature type="binding site" evidence="5">
    <location>
        <position position="188"/>
    </location>
    <ligand>
        <name>NAD(+)</name>
        <dbReference type="ChEBI" id="CHEBI:57540"/>
    </ligand>
</feature>
<comment type="caution">
    <text evidence="9">The sequence shown here is derived from an EMBL/GenBank/DDBJ whole genome shotgun (WGS) entry which is preliminary data.</text>
</comment>
<dbReference type="InterPro" id="IPR006097">
    <property type="entry name" value="Glu/Leu/Phe/Val/Trp_DH_dimer"/>
</dbReference>
<keyword evidence="2 3" id="KW-0560">Oxidoreductase</keyword>
<dbReference type="InterPro" id="IPR036291">
    <property type="entry name" value="NAD(P)-bd_dom_sf"/>
</dbReference>
<dbReference type="Pfam" id="PF00208">
    <property type="entry name" value="ELFV_dehydrog"/>
    <property type="match status" value="1"/>
</dbReference>
<dbReference type="Gene3D" id="3.40.50.10860">
    <property type="entry name" value="Leucine Dehydrogenase, chain A, domain 1"/>
    <property type="match status" value="1"/>
</dbReference>
<dbReference type="STRING" id="1618345.UT18_C0007G0050"/>
<reference evidence="9 10" key="1">
    <citation type="journal article" date="2015" name="Nature">
        <title>rRNA introns, odd ribosomes, and small enigmatic genomes across a large radiation of phyla.</title>
        <authorList>
            <person name="Brown C.T."/>
            <person name="Hug L.A."/>
            <person name="Thomas B.C."/>
            <person name="Sharon I."/>
            <person name="Castelle C.J."/>
            <person name="Singh A."/>
            <person name="Wilkins M.J."/>
            <person name="Williams K.H."/>
            <person name="Banfield J.F."/>
        </authorList>
    </citation>
    <scope>NUCLEOTIDE SEQUENCE [LARGE SCALE GENOMIC DNA]</scope>
</reference>
<keyword evidence="5" id="KW-0520">NAD</keyword>
<dbReference type="PATRIC" id="fig|1618345.3.peg.417"/>
<evidence type="ECO:0000313" key="10">
    <source>
        <dbReference type="Proteomes" id="UP000034207"/>
    </source>
</evidence>